<gene>
    <name evidence="1" type="ORF">FA584_02285</name>
</gene>
<evidence type="ECO:0000313" key="1">
    <source>
        <dbReference type="EMBL" id="QIR75105.1"/>
    </source>
</evidence>
<dbReference type="EMBL" id="CP039734">
    <property type="protein sequence ID" value="QIR75105.1"/>
    <property type="molecule type" value="Genomic_DNA"/>
</dbReference>
<accession>A0A6G9VP30</accession>
<dbReference type="Proteomes" id="UP000502831">
    <property type="component" value="Chromosome"/>
</dbReference>
<dbReference type="AlphaFoldDB" id="A0A6G9VP30"/>
<name>A0A6G9VP30_9BACT</name>
<evidence type="ECO:0000313" key="2">
    <source>
        <dbReference type="Proteomes" id="UP000502831"/>
    </source>
</evidence>
<reference evidence="1 2" key="1">
    <citation type="journal article" date="2017" name="Environ. Sci. Technol.">
        <title>Organohalide Respiration with Chlorinated Ethenes under Low pH Conditions.</title>
        <authorList>
            <person name="Yang Y."/>
            <person name="Capiro N.L."/>
            <person name="Marcet T.F."/>
            <person name="Yan J."/>
            <person name="Pennell K.D."/>
            <person name="Loffler F.E."/>
        </authorList>
    </citation>
    <scope>NUCLEOTIDE SEQUENCE [LARGE SCALE GENOMIC DNA]</scope>
    <source>
        <strain evidence="1 2">ACSDCE</strain>
    </source>
</reference>
<organism evidence="1 2">
    <name type="scientific">Sulfurospirillum diekertiae</name>
    <dbReference type="NCBI Taxonomy" id="1854492"/>
    <lineage>
        <taxon>Bacteria</taxon>
        <taxon>Pseudomonadati</taxon>
        <taxon>Campylobacterota</taxon>
        <taxon>Epsilonproteobacteria</taxon>
        <taxon>Campylobacterales</taxon>
        <taxon>Sulfurospirillaceae</taxon>
        <taxon>Sulfurospirillum</taxon>
    </lineage>
</organism>
<proteinExistence type="predicted"/>
<dbReference type="RefSeq" id="WP_167749223.1">
    <property type="nucleotide sequence ID" value="NZ_CP039734.2"/>
</dbReference>
<protein>
    <submittedName>
        <fullName evidence="1">Uncharacterized protein</fullName>
    </submittedName>
</protein>
<sequence length="234" mass="27708">MAILKNSIIKEIQDTIANSNQFSKDDFKFEFPNEGKILAYIEYRASKQYSFSIEENVVGNFFALGLSLENKKIETVIQTRQKPGNHKNEEIFTHENIDECIKKIRNWLFNLDIDLKSIVDFDVDTVSYIDDFEEKLNKKFTSETEKFTDFEKEDLFKKLDELQKRIEQLEQDVNSKKAIENIEQSKNELETYPKKSWWLKFYNRAQGIQQGVHLALEYRKDIDNLLDIIINALK</sequence>